<name>A0AAV3TXT3_9ALTE</name>
<reference evidence="4" key="1">
    <citation type="journal article" date="2019" name="Int. J. Syst. Evol. Microbiol.">
        <title>The Global Catalogue of Microorganisms (GCM) 10K type strain sequencing project: providing services to taxonomists for standard genome sequencing and annotation.</title>
        <authorList>
            <consortium name="The Broad Institute Genomics Platform"/>
            <consortium name="The Broad Institute Genome Sequencing Center for Infectious Disease"/>
            <person name="Wu L."/>
            <person name="Ma J."/>
        </authorList>
    </citation>
    <scope>NUCLEOTIDE SEQUENCE [LARGE SCALE GENOMIC DNA]</scope>
    <source>
        <strain evidence="4">JCM 19134</strain>
    </source>
</reference>
<evidence type="ECO:0000256" key="2">
    <source>
        <dbReference type="SAM" id="MobiDB-lite"/>
    </source>
</evidence>
<dbReference type="AlphaFoldDB" id="A0AAV3TXT3"/>
<dbReference type="EMBL" id="BAABLX010000003">
    <property type="protein sequence ID" value="GAA4931175.1"/>
    <property type="molecule type" value="Genomic_DNA"/>
</dbReference>
<feature type="coiled-coil region" evidence="1">
    <location>
        <begin position="44"/>
        <end position="100"/>
    </location>
</feature>
<comment type="caution">
    <text evidence="3">The sequence shown here is derived from an EMBL/GenBank/DDBJ whole genome shotgun (WGS) entry which is preliminary data.</text>
</comment>
<gene>
    <name evidence="3" type="ORF">GCM10025791_04150</name>
</gene>
<feature type="region of interest" description="Disordered" evidence="2">
    <location>
        <begin position="1"/>
        <end position="20"/>
    </location>
</feature>
<dbReference type="Proteomes" id="UP001409585">
    <property type="component" value="Unassembled WGS sequence"/>
</dbReference>
<evidence type="ECO:0000256" key="1">
    <source>
        <dbReference type="SAM" id="Coils"/>
    </source>
</evidence>
<organism evidence="3 4">
    <name type="scientific">Halioxenophilus aromaticivorans</name>
    <dbReference type="NCBI Taxonomy" id="1306992"/>
    <lineage>
        <taxon>Bacteria</taxon>
        <taxon>Pseudomonadati</taxon>
        <taxon>Pseudomonadota</taxon>
        <taxon>Gammaproteobacteria</taxon>
        <taxon>Alteromonadales</taxon>
        <taxon>Alteromonadaceae</taxon>
        <taxon>Halioxenophilus</taxon>
    </lineage>
</organism>
<evidence type="ECO:0000313" key="3">
    <source>
        <dbReference type="EMBL" id="GAA4931175.1"/>
    </source>
</evidence>
<protein>
    <submittedName>
        <fullName evidence="3">Uncharacterized protein</fullName>
    </submittedName>
</protein>
<accession>A0AAV3TXT3</accession>
<proteinExistence type="predicted"/>
<keyword evidence="4" id="KW-1185">Reference proteome</keyword>
<sequence>MAAQEPMPIRANTNHHKPEINQGVSLSEVNKLVESQLQPMQGHLNQQQLTITKLAQQIEQLLSANTSTKQEPTLSEEQINEQLEASAQEQRQAFADQELLFELEEHDKSATSELASALADMENRVAVFNLNGLELGDAECRGTTCRLQLNFNGDEAALEYLPALLAASGHSQVSFTSEKFGEGYSITALLN</sequence>
<evidence type="ECO:0000313" key="4">
    <source>
        <dbReference type="Proteomes" id="UP001409585"/>
    </source>
</evidence>
<keyword evidence="1" id="KW-0175">Coiled coil</keyword>